<name>A0A4Y2V2J0_ARAVE</name>
<dbReference type="Proteomes" id="UP000499080">
    <property type="component" value="Unassembled WGS sequence"/>
</dbReference>
<evidence type="ECO:0000313" key="1">
    <source>
        <dbReference type="EMBL" id="GBO19453.1"/>
    </source>
</evidence>
<comment type="caution">
    <text evidence="1">The sequence shown here is derived from an EMBL/GenBank/DDBJ whole genome shotgun (WGS) entry which is preliminary data.</text>
</comment>
<dbReference type="PANTHER" id="PTHR46409">
    <property type="entry name" value="HTH PSQ-TYPE DOMAIN-CONTAINING PROTEIN"/>
    <property type="match status" value="1"/>
</dbReference>
<gene>
    <name evidence="1" type="ORF">AVEN_158007_1</name>
</gene>
<organism evidence="1 2">
    <name type="scientific">Araneus ventricosus</name>
    <name type="common">Orbweaver spider</name>
    <name type="synonym">Epeira ventricosa</name>
    <dbReference type="NCBI Taxonomy" id="182803"/>
    <lineage>
        <taxon>Eukaryota</taxon>
        <taxon>Metazoa</taxon>
        <taxon>Ecdysozoa</taxon>
        <taxon>Arthropoda</taxon>
        <taxon>Chelicerata</taxon>
        <taxon>Arachnida</taxon>
        <taxon>Araneae</taxon>
        <taxon>Araneomorphae</taxon>
        <taxon>Entelegynae</taxon>
        <taxon>Araneoidea</taxon>
        <taxon>Araneidae</taxon>
        <taxon>Araneus</taxon>
    </lineage>
</organism>
<dbReference type="EMBL" id="BGPR01042935">
    <property type="protein sequence ID" value="GBO19453.1"/>
    <property type="molecule type" value="Genomic_DNA"/>
</dbReference>
<dbReference type="AlphaFoldDB" id="A0A4Y2V2J0"/>
<evidence type="ECO:0000313" key="2">
    <source>
        <dbReference type="Proteomes" id="UP000499080"/>
    </source>
</evidence>
<accession>A0A4Y2V2J0</accession>
<sequence>MSPALMDTYSEASVRNVGCANKWSKIIFWYLSQDLKDVHDGVICRNSFFAHPENILLCTLKYERDIRGLAARCIIKSRESSSNVKSVRVFLPPKVNFQAADCTEMIDWSSITITSPPILRNKSTALFRSIVRDKKNPEWDFVHFPYDTQAVERCAKLVTEASIKVYGFQDRDGFIRSTFFSRCLNSTIRLISSLVLLIKCK</sequence>
<protein>
    <submittedName>
        <fullName evidence="1">Uncharacterized protein</fullName>
    </submittedName>
</protein>
<reference evidence="1 2" key="1">
    <citation type="journal article" date="2019" name="Sci. Rep.">
        <title>Orb-weaving spider Araneus ventricosus genome elucidates the spidroin gene catalogue.</title>
        <authorList>
            <person name="Kono N."/>
            <person name="Nakamura H."/>
            <person name="Ohtoshi R."/>
            <person name="Moran D.A.P."/>
            <person name="Shinohara A."/>
            <person name="Yoshida Y."/>
            <person name="Fujiwara M."/>
            <person name="Mori M."/>
            <person name="Tomita M."/>
            <person name="Arakawa K."/>
        </authorList>
    </citation>
    <scope>NUCLEOTIDE SEQUENCE [LARGE SCALE GENOMIC DNA]</scope>
</reference>
<dbReference type="PANTHER" id="PTHR46409:SF1">
    <property type="entry name" value="HTH PSQ-TYPE DOMAIN-CONTAINING PROTEIN"/>
    <property type="match status" value="1"/>
</dbReference>
<keyword evidence="2" id="KW-1185">Reference proteome</keyword>
<proteinExistence type="predicted"/>